<proteinExistence type="predicted"/>
<evidence type="ECO:0000256" key="1">
    <source>
        <dbReference type="SAM" id="MobiDB-lite"/>
    </source>
</evidence>
<dbReference type="EMBL" id="FTOR01000002">
    <property type="protein sequence ID" value="SIS96509.1"/>
    <property type="molecule type" value="Genomic_DNA"/>
</dbReference>
<dbReference type="STRING" id="477680.SAMN05421788_102366"/>
<evidence type="ECO:0000313" key="3">
    <source>
        <dbReference type="Proteomes" id="UP000186917"/>
    </source>
</evidence>
<organism evidence="2 3">
    <name type="scientific">Filimonas lacunae</name>
    <dbReference type="NCBI Taxonomy" id="477680"/>
    <lineage>
        <taxon>Bacteria</taxon>
        <taxon>Pseudomonadati</taxon>
        <taxon>Bacteroidota</taxon>
        <taxon>Chitinophagia</taxon>
        <taxon>Chitinophagales</taxon>
        <taxon>Chitinophagaceae</taxon>
        <taxon>Filimonas</taxon>
    </lineage>
</organism>
<accession>A0A1N7NEA1</accession>
<reference evidence="3" key="1">
    <citation type="submission" date="2017-01" db="EMBL/GenBank/DDBJ databases">
        <authorList>
            <person name="Varghese N."/>
            <person name="Submissions S."/>
        </authorList>
    </citation>
    <scope>NUCLEOTIDE SEQUENCE [LARGE SCALE GENOMIC DNA]</scope>
    <source>
        <strain evidence="3">DSM 21054</strain>
    </source>
</reference>
<dbReference type="AlphaFoldDB" id="A0A1N7NEA1"/>
<sequence>MRKLKEPAKLTPMEKNKLSKSIWLKDWHFNLLIKRHCTEISSHLICWDNDKAHYAFIWGLNAVKTNTNDPCIANLFVRYDFRLYQFHSISDACKMIEMLKKEHEYDEYEEKMYLQESERKKNAKERSSKSKNVKTLKANSKEDVAA</sequence>
<feature type="region of interest" description="Disordered" evidence="1">
    <location>
        <begin position="116"/>
        <end position="146"/>
    </location>
</feature>
<dbReference type="Proteomes" id="UP000186917">
    <property type="component" value="Unassembled WGS sequence"/>
</dbReference>
<gene>
    <name evidence="2" type="ORF">SAMN05421788_102366</name>
</gene>
<protein>
    <submittedName>
        <fullName evidence="2">Uncharacterized protein</fullName>
    </submittedName>
</protein>
<keyword evidence="3" id="KW-1185">Reference proteome</keyword>
<evidence type="ECO:0000313" key="2">
    <source>
        <dbReference type="EMBL" id="SIS96509.1"/>
    </source>
</evidence>
<name>A0A1N7NEA1_9BACT</name>
<dbReference type="RefSeq" id="WP_144264003.1">
    <property type="nucleotide sequence ID" value="NZ_AP017422.1"/>
</dbReference>
<feature type="compositionally biased region" description="Basic and acidic residues" evidence="1">
    <location>
        <begin position="116"/>
        <end position="128"/>
    </location>
</feature>